<dbReference type="GO" id="GO:0046872">
    <property type="term" value="F:metal ion binding"/>
    <property type="evidence" value="ECO:0007669"/>
    <property type="project" value="InterPro"/>
</dbReference>
<dbReference type="OrthoDB" id="4953at2759"/>
<dbReference type="SUPFAM" id="SSF63411">
    <property type="entry name" value="LuxS/MPP-like metallohydrolase"/>
    <property type="match status" value="4"/>
</dbReference>
<organism evidence="3 4">
    <name type="scientific">Mucor saturninus</name>
    <dbReference type="NCBI Taxonomy" id="64648"/>
    <lineage>
        <taxon>Eukaryota</taxon>
        <taxon>Fungi</taxon>
        <taxon>Fungi incertae sedis</taxon>
        <taxon>Mucoromycota</taxon>
        <taxon>Mucoromycotina</taxon>
        <taxon>Mucoromycetes</taxon>
        <taxon>Mucorales</taxon>
        <taxon>Mucorineae</taxon>
        <taxon>Mucoraceae</taxon>
        <taxon>Mucor</taxon>
    </lineage>
</organism>
<feature type="domain" description="Peptidase M16 C-terminal" evidence="2">
    <location>
        <begin position="191"/>
        <end position="367"/>
    </location>
</feature>
<keyword evidence="4" id="KW-1185">Reference proteome</keyword>
<sequence length="1022" mass="115690">MTPTVTDDFISFGQFPVDPCETIQVKRYKSSKTGLTAVHADVEGPLVSGFLALATKVMNDDGCPHTLEHLVFLGSEKYPYKGALDSLAPRAYAPGTNAWTDIDHTCYTITTAGSDGFLQLLPVYVDHILFPTLTDEGFYTEVHHIDQNGEDAARENSMNDRMQRRLQHLIYPKESGYQNESGGLMENLRTLKIESIRQYHNQFYKPDNLVIVITGKLDQVHLLSTLEQIDKAILDRHNYTLPCPIKQPWMPAPHIPDLQNDHIETIYFPGEENSMGEITVTWLGPKWNAFLQIQAIHMLNAYLSDTPIAPLKKVFVERNDPYCTELDFRFAERSRMAITASFQNVPLNKADEIVPTLISTLHEIVNTQSIDMERMIALIRKEKLKFLDEYETQATYMVALPAITACLYGDIGSDDFVNALQQAKYLDVLVDFTKEDWLHLLKQTYIDAAYTALIGKPSISMSTELIQDEQKRTETQRAMLGEEGLKVLGAKLDHANRMNEAQIPSRIMEGFPIPSVSSISSIEVLTAVNPYNQRAVSLPRNRVQAHVSRDGHVKDIPYFIQYDHIPSAFVTISVYMNTSFMPSHLRPYGRMYMDTIFASPICIGNTNYINHDDVIQKLDLDIISYDASLGYKAAFREYIVVTIKVEAKKYAAGVNWLQHLMWNIQFTHDRLVVAVNKTLNDIPQAKRSGKLVTDWTIRAIHTDITKSTEASCSYLYQDTFLPRVLENLRKNPNQVIQDMNDFRSILCRGENLRVHVMGNILNLKRPKSVFKSWKRCQGKFKSLPPVIRSRDAFGIFGRRPGHCTSIVVLPSTESSFSIHSAKGPSDFDSPEIPPLLVLMEMLHAMEGVYTRLVRGLGLAYKCWLSNLTEAGLISLCILRSTNILSAFEHVKNATHQLANGEILFDAYALEGAKSSVIFDIADCENTREVAAAQSFINKVLRQSKRQKRDFFKAVQDVTMDDIIQILLKYIVPLFDSNTSNHVIVSSSAKSQEIAQSFFLMGHPSQVIKVEDVYGRNLFQQVE</sequence>
<dbReference type="FunFam" id="3.30.830.10:FF:000031">
    <property type="entry name" value="Putative zinc metalloprotease"/>
    <property type="match status" value="1"/>
</dbReference>
<reference evidence="3" key="1">
    <citation type="submission" date="2020-12" db="EMBL/GenBank/DDBJ databases">
        <title>Metabolic potential, ecology and presence of endohyphal bacteria is reflected in genomic diversity of Mucoromycotina.</title>
        <authorList>
            <person name="Muszewska A."/>
            <person name="Okrasinska A."/>
            <person name="Steczkiewicz K."/>
            <person name="Drgas O."/>
            <person name="Orlowska M."/>
            <person name="Perlinska-Lenart U."/>
            <person name="Aleksandrzak-Piekarczyk T."/>
            <person name="Szatraj K."/>
            <person name="Zielenkiewicz U."/>
            <person name="Pilsyk S."/>
            <person name="Malc E."/>
            <person name="Mieczkowski P."/>
            <person name="Kruszewska J.S."/>
            <person name="Biernat P."/>
            <person name="Pawlowska J."/>
        </authorList>
    </citation>
    <scope>NUCLEOTIDE SEQUENCE</scope>
    <source>
        <strain evidence="3">WA0000017839</strain>
    </source>
</reference>
<evidence type="ECO:0000313" key="3">
    <source>
        <dbReference type="EMBL" id="KAG2212301.1"/>
    </source>
</evidence>
<dbReference type="InterPro" id="IPR007863">
    <property type="entry name" value="Peptidase_M16_C"/>
</dbReference>
<comment type="caution">
    <text evidence="3">The sequence shown here is derived from an EMBL/GenBank/DDBJ whole genome shotgun (WGS) entry which is preliminary data.</text>
</comment>
<dbReference type="AlphaFoldDB" id="A0A8H7V6U0"/>
<dbReference type="InterPro" id="IPR011249">
    <property type="entry name" value="Metalloenz_LuxS/M16"/>
</dbReference>
<dbReference type="Gene3D" id="3.30.830.10">
    <property type="entry name" value="Metalloenzyme, LuxS/M16 peptidase-like"/>
    <property type="match status" value="4"/>
</dbReference>
<dbReference type="Pfam" id="PF00675">
    <property type="entry name" value="Peptidase_M16"/>
    <property type="match status" value="1"/>
</dbReference>
<dbReference type="InterPro" id="IPR011765">
    <property type="entry name" value="Pept_M16_N"/>
</dbReference>
<dbReference type="FunFam" id="3.30.830.10:FF:000015">
    <property type="entry name" value="Putative zinc metalloprotease"/>
    <property type="match status" value="1"/>
</dbReference>
<evidence type="ECO:0000259" key="2">
    <source>
        <dbReference type="Pfam" id="PF05193"/>
    </source>
</evidence>
<accession>A0A8H7V6U0</accession>
<gene>
    <name evidence="3" type="ORF">INT47_001660</name>
</gene>
<dbReference type="PANTHER" id="PTHR43016">
    <property type="entry name" value="PRESEQUENCE PROTEASE"/>
    <property type="match status" value="1"/>
</dbReference>
<proteinExistence type="predicted"/>
<dbReference type="Proteomes" id="UP000603453">
    <property type="component" value="Unassembled WGS sequence"/>
</dbReference>
<evidence type="ECO:0000313" key="4">
    <source>
        <dbReference type="Proteomes" id="UP000603453"/>
    </source>
</evidence>
<dbReference type="Pfam" id="PF05193">
    <property type="entry name" value="Peptidase_M16_C"/>
    <property type="match status" value="1"/>
</dbReference>
<name>A0A8H7V6U0_9FUNG</name>
<dbReference type="EMBL" id="JAEPRD010000006">
    <property type="protein sequence ID" value="KAG2212301.1"/>
    <property type="molecule type" value="Genomic_DNA"/>
</dbReference>
<evidence type="ECO:0000259" key="1">
    <source>
        <dbReference type="Pfam" id="PF00675"/>
    </source>
</evidence>
<dbReference type="PANTHER" id="PTHR43016:SF16">
    <property type="entry name" value="METALLOPROTEASE, PUTATIVE (AFU_ORTHOLOGUE AFUA_4G07610)-RELATED"/>
    <property type="match status" value="1"/>
</dbReference>
<protein>
    <submittedName>
        <fullName evidence="3">Uncharacterized protein</fullName>
    </submittedName>
</protein>
<feature type="domain" description="Peptidase M16 N-terminal" evidence="1">
    <location>
        <begin position="60"/>
        <end position="163"/>
    </location>
</feature>